<feature type="region of interest" description="Disordered" evidence="2">
    <location>
        <begin position="1262"/>
        <end position="1297"/>
    </location>
</feature>
<dbReference type="SMART" id="SM00181">
    <property type="entry name" value="EGF"/>
    <property type="match status" value="1"/>
</dbReference>
<dbReference type="InterPro" id="IPR007110">
    <property type="entry name" value="Ig-like_dom"/>
</dbReference>
<feature type="region of interest" description="Disordered" evidence="2">
    <location>
        <begin position="464"/>
        <end position="500"/>
    </location>
</feature>
<dbReference type="SUPFAM" id="SSF57196">
    <property type="entry name" value="EGF/Laminin"/>
    <property type="match status" value="1"/>
</dbReference>
<dbReference type="CDD" id="cd00054">
    <property type="entry name" value="EGF_CA"/>
    <property type="match status" value="1"/>
</dbReference>
<reference evidence="6" key="2">
    <citation type="submission" date="2021-01" db="UniProtKB">
        <authorList>
            <consortium name="EnsemblMetazoa"/>
        </authorList>
    </citation>
    <scope>IDENTIFICATION</scope>
</reference>
<dbReference type="RefSeq" id="XP_011669014.2">
    <property type="nucleotide sequence ID" value="XM_011670712.2"/>
</dbReference>
<keyword evidence="3" id="KW-1133">Transmembrane helix</keyword>
<dbReference type="Gene3D" id="2.20.100.10">
    <property type="entry name" value="Thrombospondin type-1 (TSP1) repeat"/>
    <property type="match status" value="2"/>
</dbReference>
<comment type="caution">
    <text evidence="1">Lacks conserved residue(s) required for the propagation of feature annotation.</text>
</comment>
<feature type="region of interest" description="Disordered" evidence="2">
    <location>
        <begin position="361"/>
        <end position="413"/>
    </location>
</feature>
<dbReference type="SMART" id="SM00209">
    <property type="entry name" value="TSP1"/>
    <property type="match status" value="2"/>
</dbReference>
<feature type="region of interest" description="Disordered" evidence="2">
    <location>
        <begin position="641"/>
        <end position="664"/>
    </location>
</feature>
<dbReference type="PROSITE" id="PS50835">
    <property type="entry name" value="IG_LIKE"/>
    <property type="match status" value="1"/>
</dbReference>
<reference evidence="7" key="1">
    <citation type="submission" date="2015-02" db="EMBL/GenBank/DDBJ databases">
        <title>Genome sequencing for Strongylocentrotus purpuratus.</title>
        <authorList>
            <person name="Murali S."/>
            <person name="Liu Y."/>
            <person name="Vee V."/>
            <person name="English A."/>
            <person name="Wang M."/>
            <person name="Skinner E."/>
            <person name="Han Y."/>
            <person name="Muzny D.M."/>
            <person name="Worley K.C."/>
            <person name="Gibbs R.A."/>
        </authorList>
    </citation>
    <scope>NUCLEOTIDE SEQUENCE</scope>
</reference>
<dbReference type="PROSITE" id="PS50092">
    <property type="entry name" value="TSP1"/>
    <property type="match status" value="2"/>
</dbReference>
<feature type="compositionally biased region" description="Low complexity" evidence="2">
    <location>
        <begin position="1210"/>
        <end position="1231"/>
    </location>
</feature>
<dbReference type="OrthoDB" id="446173at2759"/>
<protein>
    <recommendedName>
        <fullName evidence="8">EGF-like domain-containing protein</fullName>
    </recommendedName>
</protein>
<feature type="compositionally biased region" description="Polar residues" evidence="2">
    <location>
        <begin position="996"/>
        <end position="1010"/>
    </location>
</feature>
<dbReference type="InParanoid" id="A0A7M7HI09"/>
<evidence type="ECO:0000256" key="1">
    <source>
        <dbReference type="PROSITE-ProRule" id="PRU00076"/>
    </source>
</evidence>
<keyword evidence="1" id="KW-1015">Disulfide bond</keyword>
<evidence type="ECO:0000259" key="4">
    <source>
        <dbReference type="PROSITE" id="PS50026"/>
    </source>
</evidence>
<feature type="compositionally biased region" description="Polar residues" evidence="2">
    <location>
        <begin position="110"/>
        <end position="120"/>
    </location>
</feature>
<feature type="region of interest" description="Disordered" evidence="2">
    <location>
        <begin position="851"/>
        <end position="888"/>
    </location>
</feature>
<evidence type="ECO:0000313" key="7">
    <source>
        <dbReference type="Proteomes" id="UP000007110"/>
    </source>
</evidence>
<sequence>MTNRERMRLDRMEYQRLGSRTASINGRRDSGPFYRVSSTNRDDELRIPRRSDFETRQRESGLEVANNNEDRPDYASVDIPVWSRDGETISSMNLPKISQHEELGFRLFQEGTNSPNPTRTYSKDDPQSETPDDNIRSDYRESFAEYSEFVSADYDEIEDKIWDYHFNPDDGADAIYDTGVSVDTWGEAKSTKSKRDRSIIDAMNRRLVKQKDSMSASVTSERIMPELGMPQTEQAFRALQQDIINEERNEPESQEDITPRYSAESPDVRPNVPRINQGFRSSTDNERYGRSNYLRSAIGHKVARARASRSAKEESDFETSASEPIEYSYDPSSDLQEADEFTGDVDGRSLDAEKFRKLQEEILEEEEVGKSQRNSGGNSRDGLSDNRDDIKGIRNGPVGHEDRLGGSTLSRNDLPPNDHLEWRWGQNDDITLDESYLEHIGQAENNDDVTLIDESYLEHIGEAENNGAATADRPSAPEPELTSIYDDEAEGRREQAYDPVSGRNNDLFALAAPQSQSEEWSEWSHCSSSCGHGTKTRHRACTGPNTNTCLYGVEYDDVKCALPKCSDEWDGAAVEVGEETPLSQWRDWSGWSVCSVSCGSGLSHRDRSCLQDPDKGPGCGTAQREETRTCRLDECNNVGGGGWKSEEDAARRTDHGQHHHHTKRIKCHLDESRAHLPMELFWTSPSGEKITHAMTHEKNSKYHIEGTTLVVTEDEPTEGSYHCIVTYGGSRGTNDKGKTDPMGACLSHPCHHKGVCLDQPSGQYNVSYRCMCPAGYEGMTCHMAPYLKGDFIVFSLMGWFIVSATVIIVVMYLGCSKKMKKQNMKRKLQLDDAPAEQLLARILPQIETMTYPDSETDEDTKPLLSSRTPQFGKELSAEKSITTPESTEKLEESGIVRFKSFVNKVTETTRKKAEGFTFPTLKQMKENITTPESTEELEQSGKVRFKSFVNKMAETTRNKDQGFTFPTSKQMMSLADEIKAQRNMNNSNTLNSSTSEGQHSDSNPTLSSSCESLYERDHAEGNGRLVNYNMNNGHYSSCESLPGKNNAEGCSRLVNNNMNNCSLDYSNVSSCAPCSDLNSSSIVGNDDDSLMEMSTDDFRDFQVANAFSVFKGSPSTREKQAVINSSLVYGNSNSTLVCNSKSLLDEMPRASEKHPMFHFDPTATNLTGPSDCSPERQNYGNIGCGLVTATSPRRCERWPMRTPPSRGNGVRVRLPPSPSLSVSPSRLSLPPMGQRGSRMFGSTDEHAILEQYRKRRMPHLKHVGSPVSFETSPQESLDAARDRTTSGTSLPCFHRGRSHGTDSIAACFRDRSRTSPRSKKHQEYHVATGKYSPTDLTSIDTLTDETRSRRRLPTNRSLFRERASDSSVLLRDSTMHASRDMHQPFLLDESCTTSSDYVSVANQCSASTNAMTFGFPEYTNTMTRMSSSPNSNR</sequence>
<accession>A0A7M7HI09</accession>
<evidence type="ECO:0008006" key="8">
    <source>
        <dbReference type="Google" id="ProtNLM"/>
    </source>
</evidence>
<name>A0A7M7HI09_STRPU</name>
<keyword evidence="7" id="KW-1185">Reference proteome</keyword>
<feature type="domain" description="EGF-like" evidence="4">
    <location>
        <begin position="741"/>
        <end position="782"/>
    </location>
</feature>
<feature type="transmembrane region" description="Helical" evidence="3">
    <location>
        <begin position="791"/>
        <end position="815"/>
    </location>
</feature>
<dbReference type="Pfam" id="PF00090">
    <property type="entry name" value="TSP_1"/>
    <property type="match status" value="2"/>
</dbReference>
<keyword evidence="1" id="KW-0245">EGF-like domain</keyword>
<feature type="region of interest" description="Disordered" evidence="2">
    <location>
        <begin position="1309"/>
        <end position="1353"/>
    </location>
</feature>
<feature type="disulfide bond" evidence="1">
    <location>
        <begin position="772"/>
        <end position="781"/>
    </location>
</feature>
<feature type="region of interest" description="Disordered" evidence="2">
    <location>
        <begin position="109"/>
        <end position="137"/>
    </location>
</feature>
<dbReference type="InterPro" id="IPR000742">
    <property type="entry name" value="EGF"/>
</dbReference>
<dbReference type="Proteomes" id="UP000007110">
    <property type="component" value="Unassembled WGS sequence"/>
</dbReference>
<dbReference type="OMA" id="ASEPMEY"/>
<feature type="compositionally biased region" description="Basic and acidic residues" evidence="2">
    <location>
        <begin position="382"/>
        <end position="392"/>
    </location>
</feature>
<feature type="region of interest" description="Disordered" evidence="2">
    <location>
        <begin position="985"/>
        <end position="1010"/>
    </location>
</feature>
<dbReference type="PROSITE" id="PS50026">
    <property type="entry name" value="EGF_3"/>
    <property type="match status" value="1"/>
</dbReference>
<feature type="compositionally biased region" description="Low complexity" evidence="2">
    <location>
        <begin position="985"/>
        <end position="995"/>
    </location>
</feature>
<keyword evidence="3" id="KW-0472">Membrane</keyword>
<dbReference type="InterPro" id="IPR000884">
    <property type="entry name" value="TSP1_rpt"/>
</dbReference>
<feature type="compositionally biased region" description="Basic and acidic residues" evidence="2">
    <location>
        <begin position="40"/>
        <end position="61"/>
    </location>
</feature>
<evidence type="ECO:0000313" key="6">
    <source>
        <dbReference type="EnsemblMetazoa" id="XP_011669014"/>
    </source>
</evidence>
<feature type="region of interest" description="Disordered" evidence="2">
    <location>
        <begin position="245"/>
        <end position="339"/>
    </location>
</feature>
<dbReference type="Gene3D" id="2.10.25.10">
    <property type="entry name" value="Laminin"/>
    <property type="match status" value="1"/>
</dbReference>
<dbReference type="PROSITE" id="PS00022">
    <property type="entry name" value="EGF_1"/>
    <property type="match status" value="1"/>
</dbReference>
<proteinExistence type="predicted"/>
<dbReference type="EnsemblMetazoa" id="XM_011670712">
    <property type="protein sequence ID" value="XP_011669014"/>
    <property type="gene ID" value="LOC105440495"/>
</dbReference>
<evidence type="ECO:0000256" key="3">
    <source>
        <dbReference type="SAM" id="Phobius"/>
    </source>
</evidence>
<feature type="region of interest" description="Disordered" evidence="2">
    <location>
        <begin position="1196"/>
        <end position="1239"/>
    </location>
</feature>
<dbReference type="KEGG" id="spu:105440495"/>
<dbReference type="PROSITE" id="PS01186">
    <property type="entry name" value="EGF_2"/>
    <property type="match status" value="1"/>
</dbReference>
<dbReference type="GeneID" id="105440495"/>
<keyword evidence="3" id="KW-0812">Transmembrane</keyword>
<feature type="domain" description="Ig-like" evidence="5">
    <location>
        <begin position="656"/>
        <end position="740"/>
    </location>
</feature>
<evidence type="ECO:0000259" key="5">
    <source>
        <dbReference type="PROSITE" id="PS50835"/>
    </source>
</evidence>
<dbReference type="InterPro" id="IPR036383">
    <property type="entry name" value="TSP1_rpt_sf"/>
</dbReference>
<organism evidence="6 7">
    <name type="scientific">Strongylocentrotus purpuratus</name>
    <name type="common">Purple sea urchin</name>
    <dbReference type="NCBI Taxonomy" id="7668"/>
    <lineage>
        <taxon>Eukaryota</taxon>
        <taxon>Metazoa</taxon>
        <taxon>Echinodermata</taxon>
        <taxon>Eleutherozoa</taxon>
        <taxon>Echinozoa</taxon>
        <taxon>Echinoidea</taxon>
        <taxon>Euechinoidea</taxon>
        <taxon>Echinacea</taxon>
        <taxon>Camarodonta</taxon>
        <taxon>Echinidea</taxon>
        <taxon>Strongylocentrotidae</taxon>
        <taxon>Strongylocentrotus</taxon>
    </lineage>
</organism>
<feature type="compositionally biased region" description="Basic and acidic residues" evidence="2">
    <location>
        <begin position="644"/>
        <end position="656"/>
    </location>
</feature>
<dbReference type="SUPFAM" id="SSF82895">
    <property type="entry name" value="TSP-1 type 1 repeat"/>
    <property type="match status" value="2"/>
</dbReference>
<feature type="region of interest" description="Disordered" evidence="2">
    <location>
        <begin position="18"/>
        <end position="75"/>
    </location>
</feature>
<dbReference type="Pfam" id="PF00008">
    <property type="entry name" value="EGF"/>
    <property type="match status" value="1"/>
</dbReference>
<evidence type="ECO:0000256" key="2">
    <source>
        <dbReference type="SAM" id="MobiDB-lite"/>
    </source>
</evidence>